<organism evidence="1 2">
    <name type="scientific">Veillonella atypica ACS-134-V-Col7a</name>
    <dbReference type="NCBI Taxonomy" id="866778"/>
    <lineage>
        <taxon>Bacteria</taxon>
        <taxon>Bacillati</taxon>
        <taxon>Bacillota</taxon>
        <taxon>Negativicutes</taxon>
        <taxon>Veillonellales</taxon>
        <taxon>Veillonellaceae</taxon>
        <taxon>Veillonella</taxon>
    </lineage>
</organism>
<dbReference type="RefSeq" id="WP_005381656.1">
    <property type="nucleotide sequence ID" value="NZ_AEDS01000067.1"/>
</dbReference>
<evidence type="ECO:0000313" key="2">
    <source>
        <dbReference type="Proteomes" id="UP000005942"/>
    </source>
</evidence>
<protein>
    <submittedName>
        <fullName evidence="1">Uncharacterized protein</fullName>
    </submittedName>
</protein>
<evidence type="ECO:0000313" key="1">
    <source>
        <dbReference type="EMBL" id="EFL57203.1"/>
    </source>
</evidence>
<name>E1LDX0_9FIRM</name>
<sequence>MIYNLFLTFLSPVNNTQKKVIVSPEMPMEYNNIVATNESVLKYLLWSHWQEDSSFSIHRIFALCSKGVREDHVTFNNQIMSSVAVFSKQIETFYTHMGHTQYEFKDAFVPIGCGEDIEDTQRVKESIIEVSRQIIDFMRTINRVNDSVHLYMDISGGPRNAAMILLVICRLLAYHGVIVSEVFYSGMKQGTPSEITIHRIRDIYNLFDIISGFEEFNLFGSAKKLGNYFHQQSQSNAAISGLLCAMNDFSEAIKLSSRGNFETSIAELNRSLSELKQRTNHNFDYQEFDDSLIEILREPIEASYDALLKNHRAAQTDELTYVEWCLQKGYLQQALTLFNEYIPLYTINHHIIELDEAKFIQFYSELQHDKEKAILKKAINRWNENNEKKIDFDDFYTCVNTRTKFVNVKKDIRSLPMLAFNTINYCRGERIKQLRNKSKKVLAPTIKMHLIKFMNLFYKRPTELDLTNNKQSLVSWHLLIEKEQNKLIEIIENILNKYSFSLFSSDVKEDKYTLIEFISFISSILNNPLSIVKFNDMLVPLRQHLIKYVFKDESIEKYITIDTAKSLIELTSDSLSNALVICQRLFDFLVTEFKAEHYTLLILYINENRESDINSYVDEVLKLVDTQSISVTPYDVKGVIIPTIDKNRLVSILKFLYIYADIKKARNDSNHANKETLCRFTTSSELYQSMSDCLQLLRLLSQ</sequence>
<dbReference type="Proteomes" id="UP000005942">
    <property type="component" value="Unassembled WGS sequence"/>
</dbReference>
<dbReference type="EMBL" id="AEDS01000067">
    <property type="protein sequence ID" value="EFL57203.1"/>
    <property type="molecule type" value="Genomic_DNA"/>
</dbReference>
<gene>
    <name evidence="1" type="ORF">HMPREF9684_0887</name>
</gene>
<accession>E1LDX0</accession>
<dbReference type="AlphaFoldDB" id="E1LDX0"/>
<proteinExistence type="predicted"/>
<comment type="caution">
    <text evidence="1">The sequence shown here is derived from an EMBL/GenBank/DDBJ whole genome shotgun (WGS) entry which is preliminary data.</text>
</comment>
<reference evidence="1 2" key="1">
    <citation type="submission" date="2010-08" db="EMBL/GenBank/DDBJ databases">
        <authorList>
            <person name="Durkin A.S."/>
            <person name="Madupu R."/>
            <person name="Torralba M."/>
            <person name="Gillis M."/>
            <person name="Methe B."/>
            <person name="Sutton G."/>
            <person name="Nelson K.E."/>
        </authorList>
    </citation>
    <scope>NUCLEOTIDE SEQUENCE [LARGE SCALE GENOMIC DNA]</scope>
    <source>
        <strain evidence="1 2">ACS-134-V-Col7a</strain>
    </source>
</reference>